<dbReference type="AlphaFoldDB" id="A0A0N4UF58"/>
<name>A0A0N4UF58_DRAME</name>
<organism evidence="2 4">
    <name type="scientific">Dracunculus medinensis</name>
    <name type="common">Guinea worm</name>
    <dbReference type="NCBI Taxonomy" id="318479"/>
    <lineage>
        <taxon>Eukaryota</taxon>
        <taxon>Metazoa</taxon>
        <taxon>Ecdysozoa</taxon>
        <taxon>Nematoda</taxon>
        <taxon>Chromadorea</taxon>
        <taxon>Rhabditida</taxon>
        <taxon>Spirurina</taxon>
        <taxon>Dracunculoidea</taxon>
        <taxon>Dracunculidae</taxon>
        <taxon>Dracunculus</taxon>
    </lineage>
</organism>
<evidence type="ECO:0000313" key="4">
    <source>
        <dbReference type="WBParaSite" id="DME_0000605301-mRNA-1"/>
    </source>
</evidence>
<dbReference type="EMBL" id="UYYG01000011">
    <property type="protein sequence ID" value="VDN51019.1"/>
    <property type="molecule type" value="Genomic_DNA"/>
</dbReference>
<dbReference type="Proteomes" id="UP000038040">
    <property type="component" value="Unplaced"/>
</dbReference>
<reference evidence="1 3" key="2">
    <citation type="submission" date="2018-11" db="EMBL/GenBank/DDBJ databases">
        <authorList>
            <consortium name="Pathogen Informatics"/>
        </authorList>
    </citation>
    <scope>NUCLEOTIDE SEQUENCE [LARGE SCALE GENOMIC DNA]</scope>
</reference>
<evidence type="ECO:0000313" key="1">
    <source>
        <dbReference type="EMBL" id="VDN51019.1"/>
    </source>
</evidence>
<sequence>MNVYESQPQEHTSKKCANWEEQSNCQKRLPKHKCSFDSLGFAVSDVVGSTNLDYPCSQRSQTNQK</sequence>
<proteinExistence type="predicted"/>
<keyword evidence="3" id="KW-1185">Reference proteome</keyword>
<dbReference type="Proteomes" id="UP000274756">
    <property type="component" value="Unassembled WGS sequence"/>
</dbReference>
<gene>
    <name evidence="1" type="ORF">DME_LOCUS992</name>
</gene>
<evidence type="ECO:0000313" key="2">
    <source>
        <dbReference type="Proteomes" id="UP000038040"/>
    </source>
</evidence>
<evidence type="ECO:0000313" key="3">
    <source>
        <dbReference type="Proteomes" id="UP000274756"/>
    </source>
</evidence>
<protein>
    <submittedName>
        <fullName evidence="4">Ovule protein</fullName>
    </submittedName>
</protein>
<accession>A0A0N4UF58</accession>
<dbReference type="WBParaSite" id="DME_0000605301-mRNA-1">
    <property type="protein sequence ID" value="DME_0000605301-mRNA-1"/>
    <property type="gene ID" value="DME_0000605301"/>
</dbReference>
<reference evidence="4" key="1">
    <citation type="submission" date="2017-02" db="UniProtKB">
        <authorList>
            <consortium name="WormBaseParasite"/>
        </authorList>
    </citation>
    <scope>IDENTIFICATION</scope>
</reference>